<evidence type="ECO:0000313" key="3">
    <source>
        <dbReference type="EMBL" id="PWN04958.1"/>
    </source>
</evidence>
<comment type="caution">
    <text evidence="3">The sequence shown here is derived from an EMBL/GenBank/DDBJ whole genome shotgun (WGS) entry which is preliminary data.</text>
</comment>
<dbReference type="OrthoDB" id="8988083at2"/>
<organism evidence="3 4">
    <name type="scientific">Nocardioides silvaticus</name>
    <dbReference type="NCBI Taxonomy" id="2201891"/>
    <lineage>
        <taxon>Bacteria</taxon>
        <taxon>Bacillati</taxon>
        <taxon>Actinomycetota</taxon>
        <taxon>Actinomycetes</taxon>
        <taxon>Propionibacteriales</taxon>
        <taxon>Nocardioidaceae</taxon>
        <taxon>Nocardioides</taxon>
    </lineage>
</organism>
<name>A0A316TME4_9ACTN</name>
<feature type="chain" id="PRO_5039496543" evidence="2">
    <location>
        <begin position="24"/>
        <end position="183"/>
    </location>
</feature>
<sequence>MSVGPIINALLLGLLLGCGSDPANNETSSQSEESGGSGSSDGTSMPPWPAPTDVPARVASAGLDLGPMGTAEHYHPKLRIIIDGKDVPIPANIGVDPTTGAMSAVHTHETDGTIHIEADTAGETFTLGQLFTQWGVTLTPTQIGGVKAKEGQQMDLTSNGMPVAGDPKDLRLEPDQVIVLRMP</sequence>
<keyword evidence="4" id="KW-1185">Reference proteome</keyword>
<evidence type="ECO:0000256" key="2">
    <source>
        <dbReference type="SAM" id="SignalP"/>
    </source>
</evidence>
<keyword evidence="2" id="KW-0732">Signal</keyword>
<dbReference type="Proteomes" id="UP000245507">
    <property type="component" value="Unassembled WGS sequence"/>
</dbReference>
<dbReference type="AlphaFoldDB" id="A0A316TME4"/>
<evidence type="ECO:0000313" key="4">
    <source>
        <dbReference type="Proteomes" id="UP000245507"/>
    </source>
</evidence>
<feature type="region of interest" description="Disordered" evidence="1">
    <location>
        <begin position="23"/>
        <end position="55"/>
    </location>
</feature>
<accession>A0A316TME4</accession>
<feature type="compositionally biased region" description="Low complexity" evidence="1">
    <location>
        <begin position="26"/>
        <end position="44"/>
    </location>
</feature>
<protein>
    <submittedName>
        <fullName evidence="3">Uncharacterized protein</fullName>
    </submittedName>
</protein>
<proteinExistence type="predicted"/>
<dbReference type="EMBL" id="QGDD01000001">
    <property type="protein sequence ID" value="PWN04958.1"/>
    <property type="molecule type" value="Genomic_DNA"/>
</dbReference>
<gene>
    <name evidence="3" type="ORF">DJ010_01320</name>
</gene>
<reference evidence="3 4" key="1">
    <citation type="submission" date="2018-05" db="EMBL/GenBank/DDBJ databases">
        <title>Nocardioides silvaticus genome.</title>
        <authorList>
            <person name="Li C."/>
            <person name="Wang G."/>
        </authorList>
    </citation>
    <scope>NUCLEOTIDE SEQUENCE [LARGE SCALE GENOMIC DNA]</scope>
    <source>
        <strain evidence="3 4">CCTCC AB 2018079</strain>
    </source>
</reference>
<feature type="signal peptide" evidence="2">
    <location>
        <begin position="1"/>
        <end position="23"/>
    </location>
</feature>
<evidence type="ECO:0000256" key="1">
    <source>
        <dbReference type="SAM" id="MobiDB-lite"/>
    </source>
</evidence>